<protein>
    <recommendedName>
        <fullName evidence="3">asparagine synthase (glutamine-hydrolyzing)</fullName>
        <ecNumber evidence="3">6.3.5.4</ecNumber>
    </recommendedName>
</protein>
<keyword evidence="8" id="KW-0028">Amino-acid biosynthesis</keyword>
<dbReference type="CDD" id="cd01991">
    <property type="entry name" value="Asn_synthase_B_C"/>
    <property type="match status" value="1"/>
</dbReference>
<reference evidence="11 12" key="1">
    <citation type="submission" date="2018-10" db="EMBL/GenBank/DDBJ databases">
        <title>Thermophilic Lithotrophy and Phototrophy in an Intertidal, Iron-rich, Geothermal Spring.</title>
        <authorList>
            <person name="Ward L.M."/>
            <person name="Idei A."/>
            <person name="Nakagawa M."/>
            <person name="Ueno Y."/>
            <person name="Fischer W."/>
            <person name="Mcglynn S.E."/>
        </authorList>
    </citation>
    <scope>NUCLEOTIDE SEQUENCE [LARGE SCALE GENOMIC DNA]</scope>
    <source>
        <strain evidence="11">J137</strain>
    </source>
</reference>
<keyword evidence="8" id="KW-0061">Asparagine biosynthesis</keyword>
<evidence type="ECO:0000259" key="10">
    <source>
        <dbReference type="PROSITE" id="PS51278"/>
    </source>
</evidence>
<dbReference type="SUPFAM" id="SSF56235">
    <property type="entry name" value="N-terminal nucleophile aminohydrolases (Ntn hydrolases)"/>
    <property type="match status" value="1"/>
</dbReference>
<dbReference type="InterPro" id="IPR029055">
    <property type="entry name" value="Ntn_hydrolases_N"/>
</dbReference>
<dbReference type="GO" id="GO:0004066">
    <property type="term" value="F:asparagine synthase (glutamine-hydrolyzing) activity"/>
    <property type="evidence" value="ECO:0007669"/>
    <property type="project" value="UniProtKB-EC"/>
</dbReference>
<evidence type="ECO:0000256" key="9">
    <source>
        <dbReference type="PIRSR" id="PIRSR001589-2"/>
    </source>
</evidence>
<evidence type="ECO:0000256" key="5">
    <source>
        <dbReference type="ARBA" id="ARBA00022840"/>
    </source>
</evidence>
<dbReference type="AlphaFoldDB" id="A0A3M0YYV6"/>
<organism evidence="11 12">
    <name type="scientific">Candidatus Dojkabacteria bacterium</name>
    <dbReference type="NCBI Taxonomy" id="2099670"/>
    <lineage>
        <taxon>Bacteria</taxon>
        <taxon>Candidatus Dojkabacteria</taxon>
    </lineage>
</organism>
<keyword evidence="5 9" id="KW-0067">ATP-binding</keyword>
<keyword evidence="6 8" id="KW-0315">Glutamine amidotransferase</keyword>
<feature type="binding site" evidence="9">
    <location>
        <begin position="365"/>
        <end position="366"/>
    </location>
    <ligand>
        <name>ATP</name>
        <dbReference type="ChEBI" id="CHEBI:30616"/>
    </ligand>
</feature>
<evidence type="ECO:0000313" key="11">
    <source>
        <dbReference type="EMBL" id="RMD77262.1"/>
    </source>
</evidence>
<feature type="active site" description="For GATase activity" evidence="8">
    <location>
        <position position="2"/>
    </location>
</feature>
<evidence type="ECO:0000313" key="12">
    <source>
        <dbReference type="Proteomes" id="UP000269410"/>
    </source>
</evidence>
<dbReference type="GO" id="GO:0005524">
    <property type="term" value="F:ATP binding"/>
    <property type="evidence" value="ECO:0007669"/>
    <property type="project" value="UniProtKB-KW"/>
</dbReference>
<dbReference type="InterPro" id="IPR017932">
    <property type="entry name" value="GATase_2_dom"/>
</dbReference>
<dbReference type="InterPro" id="IPR051786">
    <property type="entry name" value="ASN_synthetase/amidase"/>
</dbReference>
<dbReference type="Gene3D" id="3.60.20.10">
    <property type="entry name" value="Glutamine Phosphoribosylpyrophosphate, subunit 1, domain 1"/>
    <property type="match status" value="1"/>
</dbReference>
<dbReference type="Pfam" id="PF13537">
    <property type="entry name" value="GATase_7"/>
    <property type="match status" value="1"/>
</dbReference>
<dbReference type="GO" id="GO:0005829">
    <property type="term" value="C:cytosol"/>
    <property type="evidence" value="ECO:0007669"/>
    <property type="project" value="TreeGrafter"/>
</dbReference>
<comment type="pathway">
    <text evidence="1">Amino-acid biosynthesis; L-asparagine biosynthesis; L-asparagine from L-aspartate (L-Gln route): step 1/1.</text>
</comment>
<evidence type="ECO:0000256" key="3">
    <source>
        <dbReference type="ARBA" id="ARBA00012737"/>
    </source>
</evidence>
<dbReference type="InterPro" id="IPR033738">
    <property type="entry name" value="AsnB_N"/>
</dbReference>
<feature type="domain" description="Glutamine amidotransferase type-2" evidence="10">
    <location>
        <begin position="2"/>
        <end position="209"/>
    </location>
</feature>
<evidence type="ECO:0000256" key="6">
    <source>
        <dbReference type="ARBA" id="ARBA00022962"/>
    </source>
</evidence>
<comment type="caution">
    <text evidence="11">The sequence shown here is derived from an EMBL/GenBank/DDBJ whole genome shotgun (WGS) entry which is preliminary data.</text>
</comment>
<evidence type="ECO:0000256" key="7">
    <source>
        <dbReference type="ARBA" id="ARBA00048741"/>
    </source>
</evidence>
<feature type="binding site" evidence="9">
    <location>
        <position position="95"/>
    </location>
    <ligand>
        <name>L-glutamine</name>
        <dbReference type="ChEBI" id="CHEBI:58359"/>
    </ligand>
</feature>
<dbReference type="InterPro" id="IPR006426">
    <property type="entry name" value="Asn_synth_AEB"/>
</dbReference>
<evidence type="ECO:0000256" key="2">
    <source>
        <dbReference type="ARBA" id="ARBA00005752"/>
    </source>
</evidence>
<dbReference type="Pfam" id="PF00733">
    <property type="entry name" value="Asn_synthase"/>
    <property type="match status" value="1"/>
</dbReference>
<evidence type="ECO:0000256" key="8">
    <source>
        <dbReference type="PIRSR" id="PIRSR001589-1"/>
    </source>
</evidence>
<accession>A0A3M0YYV6</accession>
<proteinExistence type="inferred from homology"/>
<keyword evidence="4 9" id="KW-0547">Nucleotide-binding</keyword>
<dbReference type="SUPFAM" id="SSF52402">
    <property type="entry name" value="Adenine nucleotide alpha hydrolases-like"/>
    <property type="match status" value="1"/>
</dbReference>
<dbReference type="EMBL" id="RFKV01000050">
    <property type="protein sequence ID" value="RMD77262.1"/>
    <property type="molecule type" value="Genomic_DNA"/>
</dbReference>
<dbReference type="PROSITE" id="PS51278">
    <property type="entry name" value="GATASE_TYPE_2"/>
    <property type="match status" value="1"/>
</dbReference>
<evidence type="ECO:0000256" key="1">
    <source>
        <dbReference type="ARBA" id="ARBA00005187"/>
    </source>
</evidence>
<dbReference type="InterPro" id="IPR014729">
    <property type="entry name" value="Rossmann-like_a/b/a_fold"/>
</dbReference>
<dbReference type="PIRSF" id="PIRSF001589">
    <property type="entry name" value="Asn_synthetase_glu-h"/>
    <property type="match status" value="1"/>
</dbReference>
<comment type="catalytic activity">
    <reaction evidence="7">
        <text>L-aspartate + L-glutamine + ATP + H2O = L-asparagine + L-glutamate + AMP + diphosphate + H(+)</text>
        <dbReference type="Rhea" id="RHEA:12228"/>
        <dbReference type="ChEBI" id="CHEBI:15377"/>
        <dbReference type="ChEBI" id="CHEBI:15378"/>
        <dbReference type="ChEBI" id="CHEBI:29985"/>
        <dbReference type="ChEBI" id="CHEBI:29991"/>
        <dbReference type="ChEBI" id="CHEBI:30616"/>
        <dbReference type="ChEBI" id="CHEBI:33019"/>
        <dbReference type="ChEBI" id="CHEBI:58048"/>
        <dbReference type="ChEBI" id="CHEBI:58359"/>
        <dbReference type="ChEBI" id="CHEBI:456215"/>
        <dbReference type="EC" id="6.3.5.4"/>
    </reaction>
</comment>
<dbReference type="InterPro" id="IPR001962">
    <property type="entry name" value="Asn_synthase"/>
</dbReference>
<dbReference type="GO" id="GO:0006529">
    <property type="term" value="P:asparagine biosynthetic process"/>
    <property type="evidence" value="ECO:0007669"/>
    <property type="project" value="UniProtKB-KW"/>
</dbReference>
<sequence length="618" mass="72494">MCGIVGFSGSPDPQRLKRMTQSIFHRGPDDESLYQTDNFSVGFRRLSIVDLSKNIYPVSNEDASVLVFLNGEIYNYQALRKELKDLGHKFKTNSDTEVIAHGYEEWGENVVSKLRGMFVYIIHDKKIDELFIARDRLGIKPFYYSVFNDRIVFASEIKALFAGFEIDRSANENSVFQFLAYRLHDIDSATFYANVKRLLPGHKLHIDRMGNYHIEKYWFPRFNSAFSSSLSDKEYSDAFRNKFIETVKLHMIGDVPIGTTLSGGLDSSGVTSLAATFYKEIGSNESFYTFSAIHPGETVNEEEFIDSVVKFCGANSIKVIPKVDDFWRDLDLWLYFQEEPVISAAPYAYFTVMREARKYVTVILSGQGGDELLAGYIPYFVSYWQSAWDQGKPMKALVELFKGRDLYLKYILKKIDMLFSRKSQIRPIEFLNKPKSYEKPEFKHKRNLNERLFEDVNSTTTQCLLRYEDKNSMANSLESRVPFYDHEMVEFIFNLPIDQKIKNGWNRYVYRNALKGLMPEKNRLRRSKIGFTNPEWEWIERRQQNFFEVFSSAEFRSRKFWNADKILEGFKKALKNQLRGDILFFWRVFSVEMWLRNQVDNFEVLDTSKLIQKYNQSR</sequence>
<dbReference type="Gene3D" id="3.40.50.620">
    <property type="entry name" value="HUPs"/>
    <property type="match status" value="1"/>
</dbReference>
<gene>
    <name evidence="11" type="primary">asnB</name>
    <name evidence="11" type="ORF">D6810_01460</name>
</gene>
<keyword evidence="11" id="KW-0436">Ligase</keyword>
<name>A0A3M0YYV6_9BACT</name>
<comment type="similarity">
    <text evidence="2">Belongs to the asparagine synthetase family.</text>
</comment>
<dbReference type="NCBIfam" id="TIGR01536">
    <property type="entry name" value="asn_synth_AEB"/>
    <property type="match status" value="1"/>
</dbReference>
<dbReference type="PANTHER" id="PTHR43284">
    <property type="entry name" value="ASPARAGINE SYNTHETASE (GLUTAMINE-HYDROLYZING)"/>
    <property type="match status" value="1"/>
</dbReference>
<dbReference type="EC" id="6.3.5.4" evidence="3"/>
<dbReference type="Proteomes" id="UP000269410">
    <property type="component" value="Unassembled WGS sequence"/>
</dbReference>
<evidence type="ECO:0000256" key="4">
    <source>
        <dbReference type="ARBA" id="ARBA00022741"/>
    </source>
</evidence>
<dbReference type="PANTHER" id="PTHR43284:SF1">
    <property type="entry name" value="ASPARAGINE SYNTHETASE"/>
    <property type="match status" value="1"/>
</dbReference>
<dbReference type="CDD" id="cd00712">
    <property type="entry name" value="AsnB"/>
    <property type="match status" value="1"/>
</dbReference>